<dbReference type="PRINTS" id="PR00313">
    <property type="entry name" value="CABNDNGRPT"/>
</dbReference>
<evidence type="ECO:0000256" key="2">
    <source>
        <dbReference type="ARBA" id="ARBA00004613"/>
    </source>
</evidence>
<dbReference type="InterPro" id="IPR018511">
    <property type="entry name" value="Hemolysin-typ_Ca-bd_CS"/>
</dbReference>
<protein>
    <recommendedName>
        <fullName evidence="10">Ca2+-binding protein, RTX toxin-related</fullName>
    </recommendedName>
</protein>
<evidence type="ECO:0000256" key="3">
    <source>
        <dbReference type="ARBA" id="ARBA00022525"/>
    </source>
</evidence>
<evidence type="ECO:0000256" key="6">
    <source>
        <dbReference type="ARBA" id="ARBA00023026"/>
    </source>
</evidence>
<dbReference type="Gene3D" id="2.150.10.10">
    <property type="entry name" value="Serralysin-like metalloprotease, C-terminal"/>
    <property type="match status" value="3"/>
</dbReference>
<keyword evidence="3" id="KW-0964">Secreted</keyword>
<dbReference type="RefSeq" id="WP_408078527.1">
    <property type="nucleotide sequence ID" value="NZ_JBELQC010000001.1"/>
</dbReference>
<dbReference type="PROSITE" id="PS00330">
    <property type="entry name" value="HEMOLYSIN_CALCIUM"/>
    <property type="match status" value="3"/>
</dbReference>
<keyword evidence="5" id="KW-0677">Repeat</keyword>
<keyword evidence="7" id="KW-0472">Membrane</keyword>
<dbReference type="PRINTS" id="PR01488">
    <property type="entry name" value="RTXTOXINA"/>
</dbReference>
<evidence type="ECO:0000256" key="5">
    <source>
        <dbReference type="ARBA" id="ARBA00022737"/>
    </source>
</evidence>
<evidence type="ECO:0000256" key="7">
    <source>
        <dbReference type="ARBA" id="ARBA00023136"/>
    </source>
</evidence>
<evidence type="ECO:0008006" key="10">
    <source>
        <dbReference type="Google" id="ProtNLM"/>
    </source>
</evidence>
<gene>
    <name evidence="8" type="ORF">ABS767_11730</name>
</gene>
<dbReference type="InterPro" id="IPR003995">
    <property type="entry name" value="RTX_toxin_determinant-A"/>
</dbReference>
<evidence type="ECO:0000313" key="8">
    <source>
        <dbReference type="EMBL" id="MFL9841635.1"/>
    </source>
</evidence>
<sequence length="1431" mass="144593">MPSIIPTLTRPTIAPNVTAMMTPTPGMTISADTIYFATAQIGSLFSSYTVNGFNNAGVLWNESSPEPAGVLSGFYIYNVVNSGTMVVNSAAGNAYTLSMGSGGDYVVNSGTMVAATRMGNAHAIWGFDPNHRVINTGLIAAQALAEGGGGVGGAVAIALFNGGQITNHVGASILGEGVYANAIVMGHAVDLGGQAQISNHGLIEVATLGGAHQSVAIAFHYLGGQAALIENDGVIRGDVAIETHETSFNPLTRGEAEIRNLVGGRIEGALDLRAGDDRVVNAGTLIGNVSTGIGRDEFDTSAGTWTGTANLGWDEDLFQGSSASDVVRGDRNGDALYGNGGNDLLLGGTGDDLIVGGSGNDGLYGESGNDRIVTQGGDAAFGGDGDDVLHAGDLSFARIDGGGGQDVLEFGQAGLRLDLSAALASGRLSSIETIALSGDQQVAVRAGDAFALSGGTLAFTGTAADAVLLVGAWVSGPDVTREGIVYRSYTLGGETVLVEREIAAMAGATPGAGFTSLASVASGGAAPVAGSVAGGELTSATSTNIFVGDSYRTVVVDADETWVNTDLPFIAGYGFSSQFVNHGTLLATANPGNGFIAITGNNFGQVVNTGAIRVTGVGIAYVSIIEPSSTGPVSNSGVIEAIADLGRATAVWSRQMSNGPEFSNSGTISATSNGIANAAVIVGMSLEADGRTGTNTGTISATGGAGTIALQLHVEGRFVNESLITARNVAGSGVADAVGVTIYNNGFIPTTFENRGTVIGTTAVQGTGGAAILLNYGRIDGAIDLFDRGDFVRNTGIITGSIALGGGDDYYDGSRAQWASTIAGGDGNDTLIGRSGDTLQGGAGRDHFRFAGAGTGTVNDFVSGTDTLDLSAIAPSSVTLSAGPGGTTVTATSSQGTLTVLVRGTITADDILVAPRAGTTHADTLFAAAGGSLIEGLGGDDLIVGLAGNDRIDGGAGNDMMVGGAGDDIYYVDSEIDVVREFEGEGYDTIVISPNAAAQGLYFRLPENVERLIGGSGGGNALDNVLIGSDAADQLNSYDAGHDRLYGGLGDDLYRVAGLDDLVFEEAGGGRDTVESDTSFYLYDNIEALTIGGRDGSFGVGNDLDNVITGSNYANLLLGGAGGDDISGRAGNDSIFGEDGDDWLFGDYNIDYLVGGAGNDVLDGGMHADALYGEDGDDVLIDGDGFFTDILVGGAGNDILRGDSGLGDYDLMDGGAGNDSYYVDTPDDLTFEAANGGVDTVYATINGAGYYLYANVENLVLGGNTPFGVGNDLDNHITGNAASNWLLGGAGNDVLNGRSGNDVLFGEAGADIFVFERGTRADAIGDFTPGTDRIDLSAFGFTSFAQVQALMGENGGTSFIALGGADIVVLNGVAMSMLDADDFILTAPTPAASDVPVDPASYRADPTDMVERTISLNGARLIDAVAAEPLF</sequence>
<comment type="caution">
    <text evidence="8">The sequence shown here is derived from an EMBL/GenBank/DDBJ whole genome shotgun (WGS) entry which is preliminary data.</text>
</comment>
<organism evidence="8 9">
    <name type="scientific">Sphingomonas plantiphila</name>
    <dbReference type="NCBI Taxonomy" id="3163295"/>
    <lineage>
        <taxon>Bacteria</taxon>
        <taxon>Pseudomonadati</taxon>
        <taxon>Pseudomonadota</taxon>
        <taxon>Alphaproteobacteria</taxon>
        <taxon>Sphingomonadales</taxon>
        <taxon>Sphingomonadaceae</taxon>
        <taxon>Sphingomonas</taxon>
    </lineage>
</organism>
<keyword evidence="4" id="KW-0800">Toxin</keyword>
<evidence type="ECO:0000313" key="9">
    <source>
        <dbReference type="Proteomes" id="UP001629244"/>
    </source>
</evidence>
<comment type="subcellular location">
    <subcellularLocation>
        <location evidence="1">Membrane</location>
    </subcellularLocation>
    <subcellularLocation>
        <location evidence="2">Secreted</location>
    </subcellularLocation>
</comment>
<dbReference type="EMBL" id="JBELQC010000001">
    <property type="protein sequence ID" value="MFL9841635.1"/>
    <property type="molecule type" value="Genomic_DNA"/>
</dbReference>
<dbReference type="InterPro" id="IPR001343">
    <property type="entry name" value="Hemolysn_Ca-bd"/>
</dbReference>
<dbReference type="Gene3D" id="2.160.20.160">
    <property type="match status" value="1"/>
</dbReference>
<dbReference type="Proteomes" id="UP001629244">
    <property type="component" value="Unassembled WGS sequence"/>
</dbReference>
<dbReference type="PANTHER" id="PTHR38340">
    <property type="entry name" value="S-LAYER PROTEIN"/>
    <property type="match status" value="1"/>
</dbReference>
<accession>A0ABW8YR33</accession>
<reference evidence="8 9" key="1">
    <citation type="submission" date="2024-06" db="EMBL/GenBank/DDBJ databases">
        <authorList>
            <person name="Kaempfer P."/>
            <person name="Viver T."/>
        </authorList>
    </citation>
    <scope>NUCLEOTIDE SEQUENCE [LARGE SCALE GENOMIC DNA]</scope>
    <source>
        <strain evidence="8 9">ST-64</strain>
    </source>
</reference>
<keyword evidence="9" id="KW-1185">Reference proteome</keyword>
<dbReference type="InterPro" id="IPR050557">
    <property type="entry name" value="RTX_toxin/Mannuronan_C5-epim"/>
</dbReference>
<dbReference type="Pfam" id="PF00353">
    <property type="entry name" value="HemolysinCabind"/>
    <property type="match status" value="9"/>
</dbReference>
<dbReference type="PANTHER" id="PTHR38340:SF1">
    <property type="entry name" value="S-LAYER PROTEIN"/>
    <property type="match status" value="1"/>
</dbReference>
<evidence type="ECO:0000256" key="4">
    <source>
        <dbReference type="ARBA" id="ARBA00022656"/>
    </source>
</evidence>
<name>A0ABW8YR33_9SPHN</name>
<dbReference type="InterPro" id="IPR011049">
    <property type="entry name" value="Serralysin-like_metalloprot_C"/>
</dbReference>
<keyword evidence="6" id="KW-0843">Virulence</keyword>
<proteinExistence type="predicted"/>
<evidence type="ECO:0000256" key="1">
    <source>
        <dbReference type="ARBA" id="ARBA00004370"/>
    </source>
</evidence>
<dbReference type="SUPFAM" id="SSF51120">
    <property type="entry name" value="beta-Roll"/>
    <property type="match status" value="5"/>
</dbReference>